<comment type="caution">
    <text evidence="1">The sequence shown here is derived from an EMBL/GenBank/DDBJ whole genome shotgun (WGS) entry which is preliminary data.</text>
</comment>
<dbReference type="EMBL" id="BTRK01000006">
    <property type="protein sequence ID" value="GMR61162.1"/>
    <property type="molecule type" value="Genomic_DNA"/>
</dbReference>
<gene>
    <name evidence="1" type="ORF">PMAYCL1PPCAC_31357</name>
</gene>
<evidence type="ECO:0000313" key="1">
    <source>
        <dbReference type="EMBL" id="GMR61162.1"/>
    </source>
</evidence>
<name>A0AAN5DFJ3_9BILA</name>
<keyword evidence="2" id="KW-1185">Reference proteome</keyword>
<dbReference type="Proteomes" id="UP001328107">
    <property type="component" value="Unassembled WGS sequence"/>
</dbReference>
<evidence type="ECO:0000313" key="2">
    <source>
        <dbReference type="Proteomes" id="UP001328107"/>
    </source>
</evidence>
<accession>A0AAN5DFJ3</accession>
<reference evidence="2" key="1">
    <citation type="submission" date="2022-10" db="EMBL/GenBank/DDBJ databases">
        <title>Genome assembly of Pristionchus species.</title>
        <authorList>
            <person name="Yoshida K."/>
            <person name="Sommer R.J."/>
        </authorList>
    </citation>
    <scope>NUCLEOTIDE SEQUENCE [LARGE SCALE GENOMIC DNA]</scope>
    <source>
        <strain evidence="2">RS5460</strain>
    </source>
</reference>
<organism evidence="1 2">
    <name type="scientific">Pristionchus mayeri</name>
    <dbReference type="NCBI Taxonomy" id="1317129"/>
    <lineage>
        <taxon>Eukaryota</taxon>
        <taxon>Metazoa</taxon>
        <taxon>Ecdysozoa</taxon>
        <taxon>Nematoda</taxon>
        <taxon>Chromadorea</taxon>
        <taxon>Rhabditida</taxon>
        <taxon>Rhabditina</taxon>
        <taxon>Diplogasteromorpha</taxon>
        <taxon>Diplogasteroidea</taxon>
        <taxon>Neodiplogasteridae</taxon>
        <taxon>Pristionchus</taxon>
    </lineage>
</organism>
<sequence length="142" mass="16610">MTWQKNMDVNRSNCVVLRELIHPRQKLQNIQLRPFLSGHTCMLEMDAWYGWATKLLVEVTADKVEMRDVDVMTDAMGKSMKKLMKQISAKEALITASAFALTDADGFEHDMMEMLDGNFMMRRLMFREGKIRRKTLNTRIFD</sequence>
<proteinExistence type="predicted"/>
<protein>
    <submittedName>
        <fullName evidence="1">Uncharacterized protein</fullName>
    </submittedName>
</protein>
<dbReference type="AlphaFoldDB" id="A0AAN5DFJ3"/>